<reference evidence="2 3" key="1">
    <citation type="submission" date="2016-04" db="EMBL/GenBank/DDBJ databases">
        <title>A degradative enzymes factory behind the ericoid mycorrhizal symbiosis.</title>
        <authorList>
            <consortium name="DOE Joint Genome Institute"/>
            <person name="Martino E."/>
            <person name="Morin E."/>
            <person name="Grelet G."/>
            <person name="Kuo A."/>
            <person name="Kohler A."/>
            <person name="Daghino S."/>
            <person name="Barry K."/>
            <person name="Choi C."/>
            <person name="Cichocki N."/>
            <person name="Clum A."/>
            <person name="Copeland A."/>
            <person name="Hainaut M."/>
            <person name="Haridas S."/>
            <person name="Labutti K."/>
            <person name="Lindquist E."/>
            <person name="Lipzen A."/>
            <person name="Khouja H.-R."/>
            <person name="Murat C."/>
            <person name="Ohm R."/>
            <person name="Olson A."/>
            <person name="Spatafora J."/>
            <person name="Veneault-Fourrey C."/>
            <person name="Henrissat B."/>
            <person name="Grigoriev I."/>
            <person name="Martin F."/>
            <person name="Perotto S."/>
        </authorList>
    </citation>
    <scope>NUCLEOTIDE SEQUENCE [LARGE SCALE GENOMIC DNA]</scope>
    <source>
        <strain evidence="2 3">F</strain>
    </source>
</reference>
<accession>A0A2J6R1E6</accession>
<feature type="repeat" description="ANK" evidence="1">
    <location>
        <begin position="244"/>
        <end position="276"/>
    </location>
</feature>
<organism evidence="2 3">
    <name type="scientific">Hyaloscypha variabilis (strain UAMH 11265 / GT02V1 / F)</name>
    <name type="common">Meliniomyces variabilis</name>
    <dbReference type="NCBI Taxonomy" id="1149755"/>
    <lineage>
        <taxon>Eukaryota</taxon>
        <taxon>Fungi</taxon>
        <taxon>Dikarya</taxon>
        <taxon>Ascomycota</taxon>
        <taxon>Pezizomycotina</taxon>
        <taxon>Leotiomycetes</taxon>
        <taxon>Helotiales</taxon>
        <taxon>Hyaloscyphaceae</taxon>
        <taxon>Hyaloscypha</taxon>
        <taxon>Hyaloscypha variabilis</taxon>
    </lineage>
</organism>
<evidence type="ECO:0000313" key="3">
    <source>
        <dbReference type="Proteomes" id="UP000235786"/>
    </source>
</evidence>
<proteinExistence type="predicted"/>
<evidence type="ECO:0000256" key="1">
    <source>
        <dbReference type="PROSITE-ProRule" id="PRU00023"/>
    </source>
</evidence>
<protein>
    <submittedName>
        <fullName evidence="2">Uncharacterized protein</fullName>
    </submittedName>
</protein>
<dbReference type="PROSITE" id="PS50088">
    <property type="entry name" value="ANK_REPEAT"/>
    <property type="match status" value="1"/>
</dbReference>
<dbReference type="SUPFAM" id="SSF48403">
    <property type="entry name" value="Ankyrin repeat"/>
    <property type="match status" value="1"/>
</dbReference>
<dbReference type="Proteomes" id="UP000235786">
    <property type="component" value="Unassembled WGS sequence"/>
</dbReference>
<dbReference type="InterPro" id="IPR036770">
    <property type="entry name" value="Ankyrin_rpt-contain_sf"/>
</dbReference>
<sequence length="402" mass="45152">MAELIGVISGAITFGSLVAQLATSIKKLKDSWEQFRGAPEDLKWLIRDIEIFGLVLAEIEGDTAQGSVASNLTNNKSALQSFRLCKEASEELDILVTDLGRDIDSSSRLLRSYAALKMTIQTNKVEKYRSRLKNLIGLLMLSQQCYTRFSITLKIALVERSRNPHDSWHSSFTCHFEGPSWMTTKALELTGQRAPGGWRIAFRTFNTISRDSKAVRFAATGNIQGLQDLFASREASPFDRVGETGHTLLHYVDGLNSEKVFEFLLNQGADPSIRGYYSHDSTPLEFLVWTGSQGRARPLFPSIRLLVSRSEEIVYNTPDETINGILSDFHGTAAEFKFLQQKCCPKYYQMPQYTRVAVAAQIACGVWDAQHMPELLRTALGKDSLSIDILQIECFSKRWQKS</sequence>
<dbReference type="EMBL" id="KZ613959">
    <property type="protein sequence ID" value="PMD32336.1"/>
    <property type="molecule type" value="Genomic_DNA"/>
</dbReference>
<evidence type="ECO:0000313" key="2">
    <source>
        <dbReference type="EMBL" id="PMD32336.1"/>
    </source>
</evidence>
<feature type="non-terminal residue" evidence="2">
    <location>
        <position position="402"/>
    </location>
</feature>
<dbReference type="InterPro" id="IPR002110">
    <property type="entry name" value="Ankyrin_rpt"/>
</dbReference>
<dbReference type="Gene3D" id="1.25.40.20">
    <property type="entry name" value="Ankyrin repeat-containing domain"/>
    <property type="match status" value="1"/>
</dbReference>
<gene>
    <name evidence="2" type="ORF">L207DRAFT_399301</name>
</gene>
<name>A0A2J6R1E6_HYAVF</name>
<keyword evidence="1" id="KW-0040">ANK repeat</keyword>
<keyword evidence="3" id="KW-1185">Reference proteome</keyword>
<dbReference type="OrthoDB" id="3200163at2759"/>
<dbReference type="AlphaFoldDB" id="A0A2J6R1E6"/>